<gene>
    <name evidence="21" type="ORF">DKX38_030072</name>
</gene>
<organism evidence="21 22">
    <name type="scientific">Salix brachista</name>
    <dbReference type="NCBI Taxonomy" id="2182728"/>
    <lineage>
        <taxon>Eukaryota</taxon>
        <taxon>Viridiplantae</taxon>
        <taxon>Streptophyta</taxon>
        <taxon>Embryophyta</taxon>
        <taxon>Tracheophyta</taxon>
        <taxon>Spermatophyta</taxon>
        <taxon>Magnoliopsida</taxon>
        <taxon>eudicotyledons</taxon>
        <taxon>Gunneridae</taxon>
        <taxon>Pentapetalae</taxon>
        <taxon>rosids</taxon>
        <taxon>fabids</taxon>
        <taxon>Malpighiales</taxon>
        <taxon>Salicaceae</taxon>
        <taxon>Saliceae</taxon>
        <taxon>Salix</taxon>
    </lineage>
</organism>
<evidence type="ECO:0000256" key="11">
    <source>
        <dbReference type="ARBA" id="ARBA00022982"/>
    </source>
</evidence>
<keyword evidence="16" id="KW-0408">Iron</keyword>
<name>A0A5N5J829_9ROSI</name>
<evidence type="ECO:0000256" key="7">
    <source>
        <dbReference type="ARBA" id="ARBA00022640"/>
    </source>
</evidence>
<keyword evidence="10" id="KW-0460">Magnesium</keyword>
<evidence type="ECO:0008006" key="23">
    <source>
        <dbReference type="Google" id="ProtNLM"/>
    </source>
</evidence>
<comment type="caution">
    <text evidence="21">The sequence shown here is derived from an EMBL/GenBank/DDBJ whole genome shotgun (WGS) entry which is preliminary data.</text>
</comment>
<keyword evidence="14" id="KW-0157">Chromophore</keyword>
<keyword evidence="12 20" id="KW-1133">Transmembrane helix</keyword>
<geneLocation type="mitochondrion" evidence="21"/>
<dbReference type="GO" id="GO:0009523">
    <property type="term" value="C:photosystem II"/>
    <property type="evidence" value="ECO:0007669"/>
    <property type="project" value="UniProtKB-KW"/>
</dbReference>
<dbReference type="InterPro" id="IPR000484">
    <property type="entry name" value="Photo_RC_L/M"/>
</dbReference>
<evidence type="ECO:0000256" key="14">
    <source>
        <dbReference type="ARBA" id="ARBA00022991"/>
    </source>
</evidence>
<evidence type="ECO:0000256" key="6">
    <source>
        <dbReference type="ARBA" id="ARBA00022553"/>
    </source>
</evidence>
<dbReference type="GO" id="GO:0009772">
    <property type="term" value="P:photosynthetic electron transport in photosystem II"/>
    <property type="evidence" value="ECO:0007669"/>
    <property type="project" value="InterPro"/>
</dbReference>
<dbReference type="AlphaFoldDB" id="A0A5N5J829"/>
<dbReference type="GO" id="GO:0046872">
    <property type="term" value="F:metal ion binding"/>
    <property type="evidence" value="ECO:0007669"/>
    <property type="project" value="UniProtKB-KW"/>
</dbReference>
<dbReference type="PANTHER" id="PTHR33149">
    <property type="entry name" value="PHOTOSYSTEM II PROTEIN D1"/>
    <property type="match status" value="1"/>
</dbReference>
<evidence type="ECO:0000256" key="19">
    <source>
        <dbReference type="ARBA" id="ARBA00023276"/>
    </source>
</evidence>
<dbReference type="InterPro" id="IPR055266">
    <property type="entry name" value="D1/D2"/>
</dbReference>
<evidence type="ECO:0000256" key="8">
    <source>
        <dbReference type="ARBA" id="ARBA00022692"/>
    </source>
</evidence>
<keyword evidence="3" id="KW-0813">Transport</keyword>
<keyword evidence="18 20" id="KW-0472">Membrane</keyword>
<keyword evidence="13" id="KW-0007">Acetylation</keyword>
<evidence type="ECO:0000256" key="3">
    <source>
        <dbReference type="ARBA" id="ARBA00022448"/>
    </source>
</evidence>
<keyword evidence="7" id="KW-0934">Plastid</keyword>
<dbReference type="SUPFAM" id="SSF81483">
    <property type="entry name" value="Bacterial photosystem II reaction centre, L and M subunits"/>
    <property type="match status" value="1"/>
</dbReference>
<evidence type="ECO:0000256" key="5">
    <source>
        <dbReference type="ARBA" id="ARBA00022531"/>
    </source>
</evidence>
<evidence type="ECO:0000313" key="21">
    <source>
        <dbReference type="EMBL" id="KAB5511277.1"/>
    </source>
</evidence>
<evidence type="ECO:0000256" key="17">
    <source>
        <dbReference type="ARBA" id="ARBA00023078"/>
    </source>
</evidence>
<proteinExistence type="inferred from homology"/>
<dbReference type="GO" id="GO:0009535">
    <property type="term" value="C:chloroplast thylakoid membrane"/>
    <property type="evidence" value="ECO:0007669"/>
    <property type="project" value="TreeGrafter"/>
</dbReference>
<dbReference type="EMBL" id="VDCV01000020">
    <property type="protein sequence ID" value="KAB5511277.1"/>
    <property type="molecule type" value="Genomic_DNA"/>
</dbReference>
<comment type="similarity">
    <text evidence="2">Belongs to the reaction center PufL/M/PsbA/D family.</text>
</comment>
<evidence type="ECO:0000256" key="12">
    <source>
        <dbReference type="ARBA" id="ARBA00022989"/>
    </source>
</evidence>
<feature type="transmembrane region" description="Helical" evidence="20">
    <location>
        <begin position="100"/>
        <end position="133"/>
    </location>
</feature>
<feature type="transmembrane region" description="Helical" evidence="20">
    <location>
        <begin position="191"/>
        <end position="213"/>
    </location>
</feature>
<evidence type="ECO:0000256" key="4">
    <source>
        <dbReference type="ARBA" id="ARBA00022494"/>
    </source>
</evidence>
<keyword evidence="9" id="KW-0479">Metal-binding</keyword>
<dbReference type="Gene3D" id="1.20.85.10">
    <property type="entry name" value="Photosystem II protein D1-like"/>
    <property type="match status" value="1"/>
</dbReference>
<sequence length="257" mass="28594">MTKETSPMKVKTSKPIGYREGRKAYLGKGIRGNSSHTRPVETGKRNSICDDKEMECSRARSEGEDWMKLPIWLALSLSGDCSENEKKKSMLRGMAANRCVLVAALGDIGWFGVLMIPTLLTATSVFIIAFIAAPPVDIDGLHFYPIWEAASVDEWLYNGGPYELIVLHFLLGVACYMGREWELSFRLGMRPWIAVAYSAPVAAATAVFLIYPIGQGSFSDGPVCLIRETTENEYTNEGYGQGDRIRTYGPLYPKQMR</sequence>
<protein>
    <recommendedName>
        <fullName evidence="23">Photosystem II protein D1</fullName>
    </recommendedName>
</protein>
<feature type="transmembrane region" description="Helical" evidence="20">
    <location>
        <begin position="161"/>
        <end position="179"/>
    </location>
</feature>
<evidence type="ECO:0000256" key="20">
    <source>
        <dbReference type="SAM" id="Phobius"/>
    </source>
</evidence>
<evidence type="ECO:0000256" key="10">
    <source>
        <dbReference type="ARBA" id="ARBA00022842"/>
    </source>
</evidence>
<dbReference type="PANTHER" id="PTHR33149:SF12">
    <property type="entry name" value="PHOTOSYSTEM II D2 PROTEIN"/>
    <property type="match status" value="1"/>
</dbReference>
<accession>A0A5N5J829</accession>
<evidence type="ECO:0000256" key="18">
    <source>
        <dbReference type="ARBA" id="ARBA00023136"/>
    </source>
</evidence>
<keyword evidence="6" id="KW-0597">Phosphoprotein</keyword>
<evidence type="ECO:0000256" key="1">
    <source>
        <dbReference type="ARBA" id="ARBA00004141"/>
    </source>
</evidence>
<dbReference type="GO" id="GO:0016168">
    <property type="term" value="F:chlorophyll binding"/>
    <property type="evidence" value="ECO:0007669"/>
    <property type="project" value="UniProtKB-KW"/>
</dbReference>
<keyword evidence="4" id="KW-0148">Chlorophyll</keyword>
<comment type="subcellular location">
    <subcellularLocation>
        <location evidence="1">Membrane</location>
        <topology evidence="1">Multi-pass membrane protein</topology>
    </subcellularLocation>
</comment>
<keyword evidence="8 20" id="KW-0812">Transmembrane</keyword>
<dbReference type="GO" id="GO:0016491">
    <property type="term" value="F:oxidoreductase activity"/>
    <property type="evidence" value="ECO:0007669"/>
    <property type="project" value="UniProtKB-KW"/>
</dbReference>
<evidence type="ECO:0000256" key="15">
    <source>
        <dbReference type="ARBA" id="ARBA00023002"/>
    </source>
</evidence>
<evidence type="ECO:0000256" key="2">
    <source>
        <dbReference type="ARBA" id="ARBA00008204"/>
    </source>
</evidence>
<dbReference type="InterPro" id="IPR036854">
    <property type="entry name" value="Photo_II_D1/D2_sf"/>
</dbReference>
<keyword evidence="19" id="KW-0604">Photosystem II</keyword>
<dbReference type="Pfam" id="PF00124">
    <property type="entry name" value="Photo_RC"/>
    <property type="match status" value="1"/>
</dbReference>
<keyword evidence="5" id="KW-0602">Photosynthesis</keyword>
<evidence type="ECO:0000313" key="22">
    <source>
        <dbReference type="Proteomes" id="UP000326939"/>
    </source>
</evidence>
<keyword evidence="17" id="KW-0793">Thylakoid</keyword>
<keyword evidence="21" id="KW-0496">Mitochondrion</keyword>
<evidence type="ECO:0000256" key="16">
    <source>
        <dbReference type="ARBA" id="ARBA00023004"/>
    </source>
</evidence>
<dbReference type="Proteomes" id="UP000326939">
    <property type="component" value="Mitochondrion MT"/>
</dbReference>
<evidence type="ECO:0000256" key="13">
    <source>
        <dbReference type="ARBA" id="ARBA00022990"/>
    </source>
</evidence>
<keyword evidence="15" id="KW-0560">Oxidoreductase</keyword>
<reference evidence="22" key="1">
    <citation type="journal article" date="2019" name="Gigascience">
        <title>De novo genome assembly of the endangered Acer yangbiense, a plant species with extremely small populations endemic to Yunnan Province, China.</title>
        <authorList>
            <person name="Yang J."/>
            <person name="Wariss H.M."/>
            <person name="Tao L."/>
            <person name="Zhang R."/>
            <person name="Yun Q."/>
            <person name="Hollingsworth P."/>
            <person name="Dao Z."/>
            <person name="Luo G."/>
            <person name="Guo H."/>
            <person name="Ma Y."/>
            <person name="Sun W."/>
        </authorList>
    </citation>
    <scope>NUCLEOTIDE SEQUENCE [LARGE SCALE GENOMIC DNA]</scope>
    <source>
        <strain evidence="22">cv. br00</strain>
    </source>
</reference>
<keyword evidence="22" id="KW-1185">Reference proteome</keyword>
<evidence type="ECO:0000256" key="9">
    <source>
        <dbReference type="ARBA" id="ARBA00022723"/>
    </source>
</evidence>
<keyword evidence="11" id="KW-0249">Electron transport</keyword>